<proteinExistence type="inferred from homology"/>
<protein>
    <submittedName>
        <fullName evidence="5">SDR family oxidoreductase</fullName>
    </submittedName>
</protein>
<evidence type="ECO:0000256" key="1">
    <source>
        <dbReference type="ARBA" id="ARBA00006484"/>
    </source>
</evidence>
<evidence type="ECO:0000256" key="2">
    <source>
        <dbReference type="ARBA" id="ARBA00023002"/>
    </source>
</evidence>
<dbReference type="Proteomes" id="UP000664781">
    <property type="component" value="Unassembled WGS sequence"/>
</dbReference>
<dbReference type="CDD" id="cd05374">
    <property type="entry name" value="17beta-HSD-like_SDR_c"/>
    <property type="match status" value="1"/>
</dbReference>
<dbReference type="PROSITE" id="PS00061">
    <property type="entry name" value="ADH_SHORT"/>
    <property type="match status" value="1"/>
</dbReference>
<dbReference type="PRINTS" id="PR00080">
    <property type="entry name" value="SDRFAMILY"/>
</dbReference>
<keyword evidence="2" id="KW-0560">Oxidoreductase</keyword>
<evidence type="ECO:0000256" key="3">
    <source>
        <dbReference type="RuleBase" id="RU000363"/>
    </source>
</evidence>
<dbReference type="Pfam" id="PF00106">
    <property type="entry name" value="adh_short"/>
    <property type="match status" value="1"/>
</dbReference>
<comment type="caution">
    <text evidence="5">The sequence shown here is derived from an EMBL/GenBank/DDBJ whole genome shotgun (WGS) entry which is preliminary data.</text>
</comment>
<comment type="similarity">
    <text evidence="1 3">Belongs to the short-chain dehydrogenases/reductases (SDR) family.</text>
</comment>
<dbReference type="AlphaFoldDB" id="A0A939JML2"/>
<dbReference type="InterPro" id="IPR020904">
    <property type="entry name" value="Sc_DH/Rdtase_CS"/>
</dbReference>
<dbReference type="Gene3D" id="3.40.50.720">
    <property type="entry name" value="NAD(P)-binding Rossmann-like Domain"/>
    <property type="match status" value="1"/>
</dbReference>
<name>A0A939JML2_9ACTN</name>
<dbReference type="PRINTS" id="PR00081">
    <property type="entry name" value="GDHRDH"/>
</dbReference>
<feature type="domain" description="Ketoreductase" evidence="4">
    <location>
        <begin position="3"/>
        <end position="183"/>
    </location>
</feature>
<dbReference type="PANTHER" id="PTHR44196:SF1">
    <property type="entry name" value="DEHYDROGENASE_REDUCTASE SDR FAMILY MEMBER 7B"/>
    <property type="match status" value="1"/>
</dbReference>
<dbReference type="InterPro" id="IPR036291">
    <property type="entry name" value="NAD(P)-bd_dom_sf"/>
</dbReference>
<keyword evidence="6" id="KW-1185">Reference proteome</keyword>
<accession>A0A939JML2</accession>
<evidence type="ECO:0000259" key="4">
    <source>
        <dbReference type="SMART" id="SM00822"/>
    </source>
</evidence>
<dbReference type="PANTHER" id="PTHR44196">
    <property type="entry name" value="DEHYDROGENASE/REDUCTASE SDR FAMILY MEMBER 7B"/>
    <property type="match status" value="1"/>
</dbReference>
<dbReference type="GO" id="GO:0016020">
    <property type="term" value="C:membrane"/>
    <property type="evidence" value="ECO:0007669"/>
    <property type="project" value="TreeGrafter"/>
</dbReference>
<evidence type="ECO:0000313" key="6">
    <source>
        <dbReference type="Proteomes" id="UP000664781"/>
    </source>
</evidence>
<dbReference type="GO" id="GO:0016491">
    <property type="term" value="F:oxidoreductase activity"/>
    <property type="evidence" value="ECO:0007669"/>
    <property type="project" value="UniProtKB-KW"/>
</dbReference>
<dbReference type="SMART" id="SM00822">
    <property type="entry name" value="PKS_KR"/>
    <property type="match status" value="1"/>
</dbReference>
<organism evidence="5 6">
    <name type="scientific">Streptomyces triculaminicus</name>
    <dbReference type="NCBI Taxonomy" id="2816232"/>
    <lineage>
        <taxon>Bacteria</taxon>
        <taxon>Bacillati</taxon>
        <taxon>Actinomycetota</taxon>
        <taxon>Actinomycetes</taxon>
        <taxon>Kitasatosporales</taxon>
        <taxon>Streptomycetaceae</taxon>
        <taxon>Streptomyces</taxon>
    </lineage>
</organism>
<dbReference type="InterPro" id="IPR057326">
    <property type="entry name" value="KR_dom"/>
</dbReference>
<dbReference type="SUPFAM" id="SSF51735">
    <property type="entry name" value="NAD(P)-binding Rossmann-fold domains"/>
    <property type="match status" value="1"/>
</dbReference>
<dbReference type="InterPro" id="IPR002347">
    <property type="entry name" value="SDR_fam"/>
</dbReference>
<dbReference type="EMBL" id="JAFMOF010000002">
    <property type="protein sequence ID" value="MBO0654326.1"/>
    <property type="molecule type" value="Genomic_DNA"/>
</dbReference>
<reference evidence="5" key="1">
    <citation type="submission" date="2021-03" db="EMBL/GenBank/DDBJ databases">
        <title>Streptomyces strains.</title>
        <authorList>
            <person name="Lund M.B."/>
            <person name="Toerring T."/>
        </authorList>
    </citation>
    <scope>NUCLEOTIDE SEQUENCE</scope>
    <source>
        <strain evidence="5">JCM 4242</strain>
    </source>
</reference>
<sequence>MSRSVVVTGASSGIGQATALQLAGAGYEVFATVRSEEKADKLRARAEEEGTRLRTMVLDVTDGARCADVFAEIAGLTGGGPWAVVNNAGTALPGAIEDVDEDQARRLMEVNLHAPARIARLVLPAMRHRGDGRIVNVSSVAARAVMPFAGWYSTSKAGLSALSHALRMEAAPWGVRVVLVEPGFHASPMLENAADAFERRASVSSRYADCYRVASRSLRDSSRYPGPERVARAIHRVLATPRPRARYVLGTDARVGGRLDSLVPYALSDRVKSAATGLSSAAGLEGLLARAGGVHRRP</sequence>
<gene>
    <name evidence="5" type="ORF">J1792_16550</name>
</gene>
<dbReference type="RefSeq" id="WP_086566267.1">
    <property type="nucleotide sequence ID" value="NZ_JAFMOF010000002.1"/>
</dbReference>
<evidence type="ECO:0000313" key="5">
    <source>
        <dbReference type="EMBL" id="MBO0654326.1"/>
    </source>
</evidence>